<feature type="non-terminal residue" evidence="1">
    <location>
        <position position="1"/>
    </location>
</feature>
<evidence type="ECO:0000313" key="2">
    <source>
        <dbReference type="Proteomes" id="UP001482620"/>
    </source>
</evidence>
<sequence length="61" mass="6909">FRRIVFTCSFPASSLVTPHLLHLCSCLYKQLSDRQTVPDFRKPLYTSLASAFWTNDLASAS</sequence>
<keyword evidence="2" id="KW-1185">Reference proteome</keyword>
<name>A0ABV0UVC4_9TELE</name>
<comment type="caution">
    <text evidence="1">The sequence shown here is derived from an EMBL/GenBank/DDBJ whole genome shotgun (WGS) entry which is preliminary data.</text>
</comment>
<evidence type="ECO:0008006" key="3">
    <source>
        <dbReference type="Google" id="ProtNLM"/>
    </source>
</evidence>
<reference evidence="1 2" key="1">
    <citation type="submission" date="2021-06" db="EMBL/GenBank/DDBJ databases">
        <authorList>
            <person name="Palmer J.M."/>
        </authorList>
    </citation>
    <scope>NUCLEOTIDE SEQUENCE [LARGE SCALE GENOMIC DNA]</scope>
    <source>
        <strain evidence="2">if_2019</strain>
        <tissue evidence="1">Muscle</tissue>
    </source>
</reference>
<protein>
    <recommendedName>
        <fullName evidence="3">Neurofibromin</fullName>
    </recommendedName>
</protein>
<gene>
    <name evidence="1" type="ORF">ILYODFUR_012611</name>
</gene>
<organism evidence="1 2">
    <name type="scientific">Ilyodon furcidens</name>
    <name type="common">goldbreast splitfin</name>
    <dbReference type="NCBI Taxonomy" id="33524"/>
    <lineage>
        <taxon>Eukaryota</taxon>
        <taxon>Metazoa</taxon>
        <taxon>Chordata</taxon>
        <taxon>Craniata</taxon>
        <taxon>Vertebrata</taxon>
        <taxon>Euteleostomi</taxon>
        <taxon>Actinopterygii</taxon>
        <taxon>Neopterygii</taxon>
        <taxon>Teleostei</taxon>
        <taxon>Neoteleostei</taxon>
        <taxon>Acanthomorphata</taxon>
        <taxon>Ovalentaria</taxon>
        <taxon>Atherinomorphae</taxon>
        <taxon>Cyprinodontiformes</taxon>
        <taxon>Goodeidae</taxon>
        <taxon>Ilyodon</taxon>
    </lineage>
</organism>
<dbReference type="Proteomes" id="UP001482620">
    <property type="component" value="Unassembled WGS sequence"/>
</dbReference>
<accession>A0ABV0UVC4</accession>
<evidence type="ECO:0000313" key="1">
    <source>
        <dbReference type="EMBL" id="MEQ2247777.1"/>
    </source>
</evidence>
<dbReference type="EMBL" id="JAHRIQ010082095">
    <property type="protein sequence ID" value="MEQ2247777.1"/>
    <property type="molecule type" value="Genomic_DNA"/>
</dbReference>
<proteinExistence type="predicted"/>